<evidence type="ECO:0000256" key="1">
    <source>
        <dbReference type="SAM" id="MobiDB-lite"/>
    </source>
</evidence>
<organism evidence="3">
    <name type="scientific">Streptomyces sp. gb1(2016)</name>
    <dbReference type="NCBI Taxonomy" id="1828321"/>
    <lineage>
        <taxon>Bacteria</taxon>
        <taxon>Bacillati</taxon>
        <taxon>Actinomycetota</taxon>
        <taxon>Actinomycetes</taxon>
        <taxon>Kitasatosporales</taxon>
        <taxon>Streptomycetaceae</taxon>
        <taxon>Streptomyces</taxon>
    </lineage>
</organism>
<keyword evidence="2" id="KW-1133">Transmembrane helix</keyword>
<feature type="transmembrane region" description="Helical" evidence="2">
    <location>
        <begin position="44"/>
        <end position="77"/>
    </location>
</feature>
<name>A0A652KMF4_9ACTN</name>
<protein>
    <submittedName>
        <fullName evidence="3">Uncharacterized protein</fullName>
    </submittedName>
</protein>
<dbReference type="EMBL" id="RDBM01000037">
    <property type="protein sequence ID" value="TXS24870.1"/>
    <property type="molecule type" value="Genomic_DNA"/>
</dbReference>
<keyword evidence="2" id="KW-0812">Transmembrane</keyword>
<evidence type="ECO:0000313" key="3">
    <source>
        <dbReference type="EMBL" id="TXS24870.1"/>
    </source>
</evidence>
<sequence length="165" mass="17856">MGSCSGERRMACFYEKSYDVGAFRDRAQPLRRDELSAVPTRAPLLIPVAGVLLLVAGFSWKLVLLELLLVPVLVLLARRRVRARLRARERAATFAERAYAPAGSGRSGSAIRHCSGCTGVLVRAKDTDSPDDYSTPTDADGWEAWARGQGAEFGPAPRPAEPGES</sequence>
<reference evidence="3" key="1">
    <citation type="submission" date="2018-10" db="EMBL/GenBank/DDBJ databases">
        <authorList>
            <person name="Hariharan J."/>
            <person name="Choudoir M.J."/>
            <person name="Diebold P."/>
            <person name="Panke-Buisse K."/>
            <person name="Campbell A.N."/>
            <person name="Buckley D.H."/>
        </authorList>
    </citation>
    <scope>NUCLEOTIDE SEQUENCE</scope>
    <source>
        <strain evidence="3">Gb1</strain>
    </source>
</reference>
<keyword evidence="2" id="KW-0472">Membrane</keyword>
<feature type="region of interest" description="Disordered" evidence="1">
    <location>
        <begin position="146"/>
        <end position="165"/>
    </location>
</feature>
<feature type="compositionally biased region" description="Pro residues" evidence="1">
    <location>
        <begin position="156"/>
        <end position="165"/>
    </location>
</feature>
<accession>A0A652KMF4</accession>
<evidence type="ECO:0000256" key="2">
    <source>
        <dbReference type="SAM" id="Phobius"/>
    </source>
</evidence>
<comment type="caution">
    <text evidence="3">The sequence shown here is derived from an EMBL/GenBank/DDBJ whole genome shotgun (WGS) entry which is preliminary data.</text>
</comment>
<gene>
    <name evidence="3" type="ORF">EAO74_31415</name>
</gene>
<dbReference type="AlphaFoldDB" id="A0A652KMF4"/>
<proteinExistence type="predicted"/>